<feature type="transmembrane region" description="Helical" evidence="3">
    <location>
        <begin position="79"/>
        <end position="98"/>
    </location>
</feature>
<accession>A0ABT1DJG8</accession>
<feature type="coiled-coil region" evidence="1">
    <location>
        <begin position="195"/>
        <end position="229"/>
    </location>
</feature>
<evidence type="ECO:0000256" key="3">
    <source>
        <dbReference type="SAM" id="Phobius"/>
    </source>
</evidence>
<proteinExistence type="predicted"/>
<keyword evidence="3" id="KW-0812">Transmembrane</keyword>
<gene>
    <name evidence="4" type="ORF">M1L60_10280</name>
</gene>
<keyword evidence="3" id="KW-0472">Membrane</keyword>
<reference evidence="4 5" key="1">
    <citation type="submission" date="2022-06" db="EMBL/GenBank/DDBJ databases">
        <title>New Species of the Genus Actinoplanes, ActinopZanes ferrugineus.</title>
        <authorList>
            <person name="Ding P."/>
        </authorList>
    </citation>
    <scope>NUCLEOTIDE SEQUENCE [LARGE SCALE GENOMIC DNA]</scope>
    <source>
        <strain evidence="4 5">TRM88003</strain>
    </source>
</reference>
<keyword evidence="1" id="KW-0175">Coiled coil</keyword>
<sequence>MAGSRLYVARDGAATVVSRERLPMARSRLVDRSWTALVEVTVPDVREPDEELEQRGAGWFIGAPVAAGAIAVALGPVEIGVAVAAVTFFGLAYIEPAIRRRLQARRPRPAPVTARILTAAEDRAAFRKAVETADAVSATWPRLGALVDTAEAEPMLAEALWEIAGVLERRQKLSRVLADLSRPDFAAQPASDATALELRSQLDATRQALAAVEADLAQRQSSLHRAEQAGQDFIREDEMRRAIREAKKTLGTPDATPALPAATTAPSDTAAELANQTRSVLDAYRELTAGLHSNPPT</sequence>
<evidence type="ECO:0000313" key="4">
    <source>
        <dbReference type="EMBL" id="MCO8270979.1"/>
    </source>
</evidence>
<comment type="caution">
    <text evidence="4">The sequence shown here is derived from an EMBL/GenBank/DDBJ whole genome shotgun (WGS) entry which is preliminary data.</text>
</comment>
<dbReference type="EMBL" id="JAMYJR010000009">
    <property type="protein sequence ID" value="MCO8270979.1"/>
    <property type="molecule type" value="Genomic_DNA"/>
</dbReference>
<feature type="region of interest" description="Disordered" evidence="2">
    <location>
        <begin position="248"/>
        <end position="269"/>
    </location>
</feature>
<feature type="compositionally biased region" description="Low complexity" evidence="2">
    <location>
        <begin position="249"/>
        <end position="269"/>
    </location>
</feature>
<organism evidence="4 5">
    <name type="scientific">Paractinoplanes aksuensis</name>
    <dbReference type="NCBI Taxonomy" id="2939490"/>
    <lineage>
        <taxon>Bacteria</taxon>
        <taxon>Bacillati</taxon>
        <taxon>Actinomycetota</taxon>
        <taxon>Actinomycetes</taxon>
        <taxon>Micromonosporales</taxon>
        <taxon>Micromonosporaceae</taxon>
        <taxon>Paractinoplanes</taxon>
    </lineage>
</organism>
<evidence type="ECO:0000256" key="2">
    <source>
        <dbReference type="SAM" id="MobiDB-lite"/>
    </source>
</evidence>
<evidence type="ECO:0000256" key="1">
    <source>
        <dbReference type="SAM" id="Coils"/>
    </source>
</evidence>
<dbReference type="Proteomes" id="UP001523369">
    <property type="component" value="Unassembled WGS sequence"/>
</dbReference>
<protein>
    <submittedName>
        <fullName evidence="4">Uncharacterized protein</fullName>
    </submittedName>
</protein>
<feature type="transmembrane region" description="Helical" evidence="3">
    <location>
        <begin position="56"/>
        <end position="73"/>
    </location>
</feature>
<keyword evidence="3" id="KW-1133">Transmembrane helix</keyword>
<dbReference type="RefSeq" id="WP_253237092.1">
    <property type="nucleotide sequence ID" value="NZ_JAMYJR010000009.1"/>
</dbReference>
<evidence type="ECO:0000313" key="5">
    <source>
        <dbReference type="Proteomes" id="UP001523369"/>
    </source>
</evidence>
<keyword evidence="5" id="KW-1185">Reference proteome</keyword>
<name>A0ABT1DJG8_9ACTN</name>